<feature type="compositionally biased region" description="Basic and acidic residues" evidence="1">
    <location>
        <begin position="106"/>
        <end position="115"/>
    </location>
</feature>
<organism evidence="2 3">
    <name type="scientific">Pseudodesulfovibrio senegalensis</name>
    <dbReference type="NCBI Taxonomy" id="1721087"/>
    <lineage>
        <taxon>Bacteria</taxon>
        <taxon>Pseudomonadati</taxon>
        <taxon>Thermodesulfobacteriota</taxon>
        <taxon>Desulfovibrionia</taxon>
        <taxon>Desulfovibrionales</taxon>
        <taxon>Desulfovibrionaceae</taxon>
    </lineage>
</organism>
<feature type="region of interest" description="Disordered" evidence="1">
    <location>
        <begin position="1"/>
        <end position="46"/>
    </location>
</feature>
<feature type="compositionally biased region" description="Polar residues" evidence="1">
    <location>
        <begin position="15"/>
        <end position="24"/>
    </location>
</feature>
<feature type="compositionally biased region" description="Basic and acidic residues" evidence="1">
    <location>
        <begin position="34"/>
        <end position="46"/>
    </location>
</feature>
<evidence type="ECO:0000313" key="2">
    <source>
        <dbReference type="EMBL" id="KAB1443082.1"/>
    </source>
</evidence>
<dbReference type="AlphaFoldDB" id="A0A6N6N4J5"/>
<keyword evidence="3" id="KW-1185">Reference proteome</keyword>
<proteinExistence type="predicted"/>
<dbReference type="RefSeq" id="WP_151149387.1">
    <property type="nucleotide sequence ID" value="NZ_WAIE01000001.1"/>
</dbReference>
<feature type="region of interest" description="Disordered" evidence="1">
    <location>
        <begin position="100"/>
        <end position="134"/>
    </location>
</feature>
<dbReference type="EMBL" id="WAIE01000001">
    <property type="protein sequence ID" value="KAB1443082.1"/>
    <property type="molecule type" value="Genomic_DNA"/>
</dbReference>
<sequence>MENQNTGIVPDSDEQTPNQDTGNAPDSGATEDTGTEHMLPKSRFDKVNNKLKDMTTQIEGLVAVELEALPEDMRDIVPDLDPVAKLKWLQKVKAKGVFNKAPVRTSDPDSKRPDTPKNNAGASEYEKYLKSTGA</sequence>
<evidence type="ECO:0000256" key="1">
    <source>
        <dbReference type="SAM" id="MobiDB-lite"/>
    </source>
</evidence>
<comment type="caution">
    <text evidence="2">The sequence shown here is derived from an EMBL/GenBank/DDBJ whole genome shotgun (WGS) entry which is preliminary data.</text>
</comment>
<accession>A0A6N6N4J5</accession>
<feature type="compositionally biased region" description="Basic and acidic residues" evidence="1">
    <location>
        <begin position="124"/>
        <end position="134"/>
    </location>
</feature>
<evidence type="ECO:0000313" key="3">
    <source>
        <dbReference type="Proteomes" id="UP000438699"/>
    </source>
</evidence>
<protein>
    <submittedName>
        <fullName evidence="2">Uncharacterized protein</fullName>
    </submittedName>
</protein>
<dbReference type="OrthoDB" id="5472278at2"/>
<reference evidence="2 3" key="1">
    <citation type="journal article" date="2017" name="Int. J. Syst. Evol. Microbiol.">
        <title>Desulfovibrio senegalensis sp. nov., a mesophilic sulfate reducer isolated from marine sediment.</title>
        <authorList>
            <person name="Thioye A."/>
            <person name="Gam Z.B.A."/>
            <person name="Mbengue M."/>
            <person name="Cayol J.L."/>
            <person name="Joseph-Bartoli M."/>
            <person name="Toure-Kane C."/>
            <person name="Labat M."/>
        </authorList>
    </citation>
    <scope>NUCLEOTIDE SEQUENCE [LARGE SCALE GENOMIC DNA]</scope>
    <source>
        <strain evidence="2 3">DSM 101509</strain>
    </source>
</reference>
<name>A0A6N6N4J5_9BACT</name>
<gene>
    <name evidence="2" type="ORF">F8A88_02115</name>
</gene>
<dbReference type="Proteomes" id="UP000438699">
    <property type="component" value="Unassembled WGS sequence"/>
</dbReference>